<keyword evidence="1 4" id="KW-0378">Hydrolase</keyword>
<evidence type="ECO:0000313" key="4">
    <source>
        <dbReference type="EMBL" id="ODP27815.1"/>
    </source>
</evidence>
<sequence>MPLTEGLQKQLIDIRRHIHRYPELSGEEVQTTADIREWLEAADIREWLEAADIRILNFPNLATGVIAEIGAGESLVALRADIDALPVQEETGLPFASEIAGKMHACGHDFHTASLLGAAYLLKEQEHHLQGRVRLIFQPAEEKAKGAQQVIASGALEGVQAIFGLHNKPDLPVGTVGIREGALMAAADGFIVEVTGVGTHAAVPEAGIDPIVVSAHIVTALQSIVSRNVGSQQGAVISVTQLNSGHVWNVIPDLAVLQGTIRTFDEQVREHVLSRFEQVVEGVGTAFGTSATVKWLAGPPPVLNDGQWTGVAKLAAEQSQLQVVEPAVSPASEDFSFYQKEVPGVFIFVGTSGPQEWHHPSFDVDERALSGTATFLANTARNALAQVEQQSSLSTS</sequence>
<dbReference type="PATRIC" id="fig|1886670.3.peg.2887"/>
<evidence type="ECO:0000256" key="2">
    <source>
        <dbReference type="PIRSR" id="PIRSR005962-1"/>
    </source>
</evidence>
<dbReference type="InterPro" id="IPR002933">
    <property type="entry name" value="Peptidase_M20"/>
</dbReference>
<dbReference type="EC" id="3.5.1.-" evidence="4"/>
<keyword evidence="2" id="KW-0479">Metal-binding</keyword>
<reference evidence="4 5" key="1">
    <citation type="submission" date="2016-08" db="EMBL/GenBank/DDBJ databases">
        <title>Genome sequencing of Paenibacillus sp. TI45-13ar, isolated from Korean traditional nuruk.</title>
        <authorList>
            <person name="Kim S.-J."/>
        </authorList>
    </citation>
    <scope>NUCLEOTIDE SEQUENCE [LARGE SCALE GENOMIC DNA]</scope>
    <source>
        <strain evidence="4 5">TI45-13ar</strain>
    </source>
</reference>
<feature type="binding site" evidence="2">
    <location>
        <position position="358"/>
    </location>
    <ligand>
        <name>Mn(2+)</name>
        <dbReference type="ChEBI" id="CHEBI:29035"/>
        <label>2</label>
    </ligand>
</feature>
<comment type="caution">
    <text evidence="4">The sequence shown here is derived from an EMBL/GenBank/DDBJ whole genome shotgun (WGS) entry which is preliminary data.</text>
</comment>
<dbReference type="RefSeq" id="WP_069328243.1">
    <property type="nucleotide sequence ID" value="NZ_MDER01000046.1"/>
</dbReference>
<organism evidence="4 5">
    <name type="scientific">Paenibacillus nuruki</name>
    <dbReference type="NCBI Taxonomy" id="1886670"/>
    <lineage>
        <taxon>Bacteria</taxon>
        <taxon>Bacillati</taxon>
        <taxon>Bacillota</taxon>
        <taxon>Bacilli</taxon>
        <taxon>Bacillales</taxon>
        <taxon>Paenibacillaceae</taxon>
        <taxon>Paenibacillus</taxon>
    </lineage>
</organism>
<dbReference type="PIRSF" id="PIRSF005962">
    <property type="entry name" value="Pept_M20D_amidohydro"/>
    <property type="match status" value="1"/>
</dbReference>
<dbReference type="PANTHER" id="PTHR11014">
    <property type="entry name" value="PEPTIDASE M20 FAMILY MEMBER"/>
    <property type="match status" value="1"/>
</dbReference>
<dbReference type="STRING" id="1886670.PTI45_02838"/>
<keyword evidence="5" id="KW-1185">Reference proteome</keyword>
<feature type="binding site" evidence="2">
    <location>
        <position position="108"/>
    </location>
    <ligand>
        <name>Mn(2+)</name>
        <dbReference type="ChEBI" id="CHEBI:29035"/>
        <label>2</label>
    </ligand>
</feature>
<dbReference type="NCBIfam" id="TIGR01891">
    <property type="entry name" value="amidohydrolases"/>
    <property type="match status" value="1"/>
</dbReference>
<gene>
    <name evidence="4" type="ORF">PTI45_02838</name>
</gene>
<dbReference type="AlphaFoldDB" id="A0A1E3L3S0"/>
<dbReference type="EMBL" id="MDER01000046">
    <property type="protein sequence ID" value="ODP27815.1"/>
    <property type="molecule type" value="Genomic_DNA"/>
</dbReference>
<dbReference type="GO" id="GO:0046872">
    <property type="term" value="F:metal ion binding"/>
    <property type="evidence" value="ECO:0007669"/>
    <property type="project" value="UniProtKB-KW"/>
</dbReference>
<dbReference type="SUPFAM" id="SSF55031">
    <property type="entry name" value="Bacterial exopeptidase dimerisation domain"/>
    <property type="match status" value="1"/>
</dbReference>
<dbReference type="InterPro" id="IPR036264">
    <property type="entry name" value="Bact_exopeptidase_dim_dom"/>
</dbReference>
<dbReference type="InterPro" id="IPR017439">
    <property type="entry name" value="Amidohydrolase"/>
</dbReference>
<dbReference type="PANTHER" id="PTHR11014:SF63">
    <property type="entry name" value="METALLOPEPTIDASE, PUTATIVE (AFU_ORTHOLOGUE AFUA_6G09600)-RELATED"/>
    <property type="match status" value="1"/>
</dbReference>
<keyword evidence="2" id="KW-0464">Manganese</keyword>
<feature type="binding site" evidence="2">
    <location>
        <position position="106"/>
    </location>
    <ligand>
        <name>Mn(2+)</name>
        <dbReference type="ChEBI" id="CHEBI:29035"/>
        <label>2</label>
    </ligand>
</feature>
<feature type="domain" description="Peptidase M20 dimerisation" evidence="3">
    <location>
        <begin position="189"/>
        <end position="281"/>
    </location>
</feature>
<proteinExistence type="predicted"/>
<protein>
    <submittedName>
        <fullName evidence="4">N-acetyldiaminopimelate deacetylase</fullName>
        <ecNumber evidence="4">3.5.1.-</ecNumber>
    </submittedName>
</protein>
<dbReference type="GO" id="GO:0019877">
    <property type="term" value="P:diaminopimelate biosynthetic process"/>
    <property type="evidence" value="ECO:0007669"/>
    <property type="project" value="UniProtKB-ARBA"/>
</dbReference>
<accession>A0A1E3L3S0</accession>
<dbReference type="FunFam" id="3.30.70.360:FF:000001">
    <property type="entry name" value="N-acetyldiaminopimelate deacetylase"/>
    <property type="match status" value="1"/>
</dbReference>
<dbReference type="Pfam" id="PF01546">
    <property type="entry name" value="Peptidase_M20"/>
    <property type="match status" value="1"/>
</dbReference>
<evidence type="ECO:0000259" key="3">
    <source>
        <dbReference type="Pfam" id="PF07687"/>
    </source>
</evidence>
<dbReference type="Proteomes" id="UP000094578">
    <property type="component" value="Unassembled WGS sequence"/>
</dbReference>
<dbReference type="Pfam" id="PF07687">
    <property type="entry name" value="M20_dimer"/>
    <property type="match status" value="1"/>
</dbReference>
<comment type="cofactor">
    <cofactor evidence="2">
        <name>Mn(2+)</name>
        <dbReference type="ChEBI" id="CHEBI:29035"/>
    </cofactor>
    <text evidence="2">The Mn(2+) ion enhances activity.</text>
</comment>
<dbReference type="Gene3D" id="3.40.630.10">
    <property type="entry name" value="Zn peptidases"/>
    <property type="match status" value="1"/>
</dbReference>
<dbReference type="Gene3D" id="3.30.70.360">
    <property type="match status" value="1"/>
</dbReference>
<name>A0A1E3L3S0_9BACL</name>
<evidence type="ECO:0000256" key="1">
    <source>
        <dbReference type="ARBA" id="ARBA00022801"/>
    </source>
</evidence>
<evidence type="ECO:0000313" key="5">
    <source>
        <dbReference type="Proteomes" id="UP000094578"/>
    </source>
</evidence>
<dbReference type="GO" id="GO:0050118">
    <property type="term" value="F:N-acetyldiaminopimelate deacetylase activity"/>
    <property type="evidence" value="ECO:0007669"/>
    <property type="project" value="UniProtKB-ARBA"/>
</dbReference>
<dbReference type="InterPro" id="IPR011650">
    <property type="entry name" value="Peptidase_M20_dimer"/>
</dbReference>
<feature type="binding site" evidence="2">
    <location>
        <position position="142"/>
    </location>
    <ligand>
        <name>Mn(2+)</name>
        <dbReference type="ChEBI" id="CHEBI:29035"/>
        <label>2</label>
    </ligand>
</feature>
<dbReference type="SUPFAM" id="SSF53187">
    <property type="entry name" value="Zn-dependent exopeptidases"/>
    <property type="match status" value="1"/>
</dbReference>
<feature type="binding site" evidence="2">
    <location>
        <position position="166"/>
    </location>
    <ligand>
        <name>Mn(2+)</name>
        <dbReference type="ChEBI" id="CHEBI:29035"/>
        <label>2</label>
    </ligand>
</feature>